<dbReference type="NCBIfam" id="NF004838">
    <property type="entry name" value="PRK06188.1"/>
    <property type="match status" value="1"/>
</dbReference>
<dbReference type="Gene3D" id="3.40.50.12780">
    <property type="entry name" value="N-terminal domain of ligase-like"/>
    <property type="match status" value="1"/>
</dbReference>
<sequence>MTNEGTTTPPADFDHLRGGTHMGDLMVAALRRHAGRTVLSLGDTEMTGGEMAASISRYIQAFEGLGAGTGTAVGLLALNRPEVLFVIGAGQTQGWRRTALHPLGSLDDHAYVLSDAGVSTLIIDPVPMFVERAAALLERVPGLKQVLTLGPVPEQLAAHARDVIAEAENFDPKPLAAAHLSPDHVVSITYTGGTTGKPKGVIGTARAMSTMTQIQLAEWEWPEHPRFLLCTPLSHAGAAFFVPTLMKGGSMVVLSKFDPAEVLRTIEEQKITATMLVPSMLYALMDHPDSKTRDLSSLETVYYGASPINPVRLAEAIERFGPIFAQYYGQSEAPMVISYLAKGDHPGPGEDQRRLSSCGRPSAFLRTALLGPDDKPVPQGEPGEICVAGPLLAGGYLGLPEQTADTFRDGWLRTGDVAREDEDGFWFIVDRTKDMIVTGGFNVFPREVEDVVAEHPAVGQVGVIGVPDEKWGEAVTAIVVLRSDADTDDAAKGRITTEIQQSVKDRKGAVQSPKQVIFADALPLTALGKPDKKALRSQYWATSDRGVG</sequence>
<dbReference type="SUPFAM" id="SSF56801">
    <property type="entry name" value="Acetyl-CoA synthetase-like"/>
    <property type="match status" value="1"/>
</dbReference>
<dbReference type="Pfam" id="PF00501">
    <property type="entry name" value="AMP-binding"/>
    <property type="match status" value="1"/>
</dbReference>
<dbReference type="InterPro" id="IPR050237">
    <property type="entry name" value="ATP-dep_AMP-bd_enzyme"/>
</dbReference>
<evidence type="ECO:0000259" key="2">
    <source>
        <dbReference type="Pfam" id="PF13193"/>
    </source>
</evidence>
<dbReference type="InterPro" id="IPR020845">
    <property type="entry name" value="AMP-binding_CS"/>
</dbReference>
<dbReference type="PROSITE" id="PS00455">
    <property type="entry name" value="AMP_BINDING"/>
    <property type="match status" value="1"/>
</dbReference>
<feature type="domain" description="AMP-binding enzyme C-terminal" evidence="2">
    <location>
        <begin position="447"/>
        <end position="529"/>
    </location>
</feature>
<dbReference type="InterPro" id="IPR000873">
    <property type="entry name" value="AMP-dep_synth/lig_dom"/>
</dbReference>
<accession>A0A2I1RAV3</accession>
<evidence type="ECO:0000259" key="1">
    <source>
        <dbReference type="Pfam" id="PF00501"/>
    </source>
</evidence>
<evidence type="ECO:0000313" key="3">
    <source>
        <dbReference type="EMBL" id="PKZ66272.1"/>
    </source>
</evidence>
<evidence type="ECO:0000313" key="4">
    <source>
        <dbReference type="Proteomes" id="UP000234662"/>
    </source>
</evidence>
<dbReference type="Proteomes" id="UP000234662">
    <property type="component" value="Unassembled WGS sequence"/>
</dbReference>
<dbReference type="GO" id="GO:0016877">
    <property type="term" value="F:ligase activity, forming carbon-sulfur bonds"/>
    <property type="evidence" value="ECO:0007669"/>
    <property type="project" value="UniProtKB-ARBA"/>
</dbReference>
<name>A0A2I1RAV3_9ACTN</name>
<dbReference type="InterPro" id="IPR045851">
    <property type="entry name" value="AMP-bd_C_sf"/>
</dbReference>
<dbReference type="InterPro" id="IPR025110">
    <property type="entry name" value="AMP-bd_C"/>
</dbReference>
<protein>
    <submittedName>
        <fullName evidence="3">Acyl-CoA synthetase</fullName>
    </submittedName>
</protein>
<organism evidence="3 4">
    <name type="scientific">Gordonia terrae</name>
    <dbReference type="NCBI Taxonomy" id="2055"/>
    <lineage>
        <taxon>Bacteria</taxon>
        <taxon>Bacillati</taxon>
        <taxon>Actinomycetota</taxon>
        <taxon>Actinomycetes</taxon>
        <taxon>Mycobacteriales</taxon>
        <taxon>Gordoniaceae</taxon>
        <taxon>Gordonia</taxon>
    </lineage>
</organism>
<dbReference type="InterPro" id="IPR042099">
    <property type="entry name" value="ANL_N_sf"/>
</dbReference>
<dbReference type="EMBL" id="PKJC01000004">
    <property type="protein sequence ID" value="PKZ66272.1"/>
    <property type="molecule type" value="Genomic_DNA"/>
</dbReference>
<dbReference type="Pfam" id="PF13193">
    <property type="entry name" value="AMP-binding_C"/>
    <property type="match status" value="1"/>
</dbReference>
<dbReference type="RefSeq" id="WP_101819885.1">
    <property type="nucleotide sequence ID" value="NZ_PKJC01000004.1"/>
</dbReference>
<reference evidence="3 4" key="1">
    <citation type="submission" date="2017-12" db="EMBL/GenBank/DDBJ databases">
        <title>Phylogenetic diversity of female urinary microbiome.</title>
        <authorList>
            <person name="Thomas-White K."/>
            <person name="Wolfe A.J."/>
        </authorList>
    </citation>
    <scope>NUCLEOTIDE SEQUENCE [LARGE SCALE GENOMIC DNA]</scope>
    <source>
        <strain evidence="3 4">UMB0777</strain>
    </source>
</reference>
<gene>
    <name evidence="3" type="ORF">CYJ73_08750</name>
</gene>
<dbReference type="PANTHER" id="PTHR43767">
    <property type="entry name" value="LONG-CHAIN-FATTY-ACID--COA LIGASE"/>
    <property type="match status" value="1"/>
</dbReference>
<comment type="caution">
    <text evidence="3">The sequence shown here is derived from an EMBL/GenBank/DDBJ whole genome shotgun (WGS) entry which is preliminary data.</text>
</comment>
<dbReference type="AlphaFoldDB" id="A0A2I1RAV3"/>
<dbReference type="STRING" id="2055.BCM27_20485"/>
<proteinExistence type="predicted"/>
<dbReference type="PANTHER" id="PTHR43767:SF7">
    <property type="entry name" value="MEDIUM_LONG-CHAIN-FATTY-ACID--COA LIGASE FADD8"/>
    <property type="match status" value="1"/>
</dbReference>
<feature type="domain" description="AMP-dependent synthetase/ligase" evidence="1">
    <location>
        <begin position="30"/>
        <end position="397"/>
    </location>
</feature>
<dbReference type="Gene3D" id="3.30.300.30">
    <property type="match status" value="1"/>
</dbReference>